<protein>
    <submittedName>
        <fullName evidence="1">Uncharacterized protein</fullName>
    </submittedName>
</protein>
<evidence type="ECO:0000313" key="1">
    <source>
        <dbReference type="EMBL" id="GID56540.1"/>
    </source>
</evidence>
<proteinExistence type="predicted"/>
<dbReference type="RefSeq" id="WP_203798314.1">
    <property type="nucleotide sequence ID" value="NZ_BAAAQE010000018.1"/>
</dbReference>
<reference evidence="1 2" key="1">
    <citation type="submission" date="2021-01" db="EMBL/GenBank/DDBJ databases">
        <title>Whole genome shotgun sequence of Actinoplanes couchii NBRC 106145.</title>
        <authorList>
            <person name="Komaki H."/>
            <person name="Tamura T."/>
        </authorList>
    </citation>
    <scope>NUCLEOTIDE SEQUENCE [LARGE SCALE GENOMIC DNA]</scope>
    <source>
        <strain evidence="1 2">NBRC 106145</strain>
    </source>
</reference>
<gene>
    <name evidence="1" type="ORF">Aco03nite_049440</name>
</gene>
<organism evidence="1 2">
    <name type="scientific">Actinoplanes couchii</name>
    <dbReference type="NCBI Taxonomy" id="403638"/>
    <lineage>
        <taxon>Bacteria</taxon>
        <taxon>Bacillati</taxon>
        <taxon>Actinomycetota</taxon>
        <taxon>Actinomycetes</taxon>
        <taxon>Micromonosporales</taxon>
        <taxon>Micromonosporaceae</taxon>
        <taxon>Actinoplanes</taxon>
    </lineage>
</organism>
<evidence type="ECO:0000313" key="2">
    <source>
        <dbReference type="Proteomes" id="UP000612282"/>
    </source>
</evidence>
<dbReference type="EMBL" id="BOMG01000059">
    <property type="protein sequence ID" value="GID56540.1"/>
    <property type="molecule type" value="Genomic_DNA"/>
</dbReference>
<name>A0ABQ3XDJ4_9ACTN</name>
<keyword evidence="2" id="KW-1185">Reference proteome</keyword>
<accession>A0ABQ3XDJ4</accession>
<comment type="caution">
    <text evidence="1">The sequence shown here is derived from an EMBL/GenBank/DDBJ whole genome shotgun (WGS) entry which is preliminary data.</text>
</comment>
<sequence>MLAWIYSIREAQLREAATAMLGFPEALEALRSLGDKAVHLGYAVSAEDPPYHFQLFLDVNLTAVVACLAMAPADS</sequence>
<dbReference type="Proteomes" id="UP000612282">
    <property type="component" value="Unassembled WGS sequence"/>
</dbReference>